<evidence type="ECO:0000259" key="1">
    <source>
        <dbReference type="SMART" id="SM00860"/>
    </source>
</evidence>
<dbReference type="InterPro" id="IPR018958">
    <property type="entry name" value="Knr4/Smi1-like_dom"/>
</dbReference>
<reference evidence="2 3" key="1">
    <citation type="submission" date="2018-03" db="EMBL/GenBank/DDBJ databases">
        <title>The ancient ancestry and fast evolution of plastids.</title>
        <authorList>
            <person name="Moore K.R."/>
            <person name="Magnabosco C."/>
            <person name="Momper L."/>
            <person name="Gold D.A."/>
            <person name="Bosak T."/>
            <person name="Fournier G.P."/>
        </authorList>
    </citation>
    <scope>NUCLEOTIDE SEQUENCE [LARGE SCALE GENOMIC DNA]</scope>
    <source>
        <strain evidence="2 3">CCALA 037</strain>
    </source>
</reference>
<dbReference type="SMART" id="SM00860">
    <property type="entry name" value="SMI1_KNR4"/>
    <property type="match status" value="1"/>
</dbReference>
<evidence type="ECO:0000313" key="3">
    <source>
        <dbReference type="Proteomes" id="UP000238937"/>
    </source>
</evidence>
<dbReference type="RefSeq" id="WP_106307500.1">
    <property type="nucleotide sequence ID" value="NZ_PVWO01000239.1"/>
</dbReference>
<dbReference type="SUPFAM" id="SSF160631">
    <property type="entry name" value="SMI1/KNR4-like"/>
    <property type="match status" value="1"/>
</dbReference>
<sequence length="172" mass="20312">MSKYIVKAQDFEHRFKKLLIGKYDWKLREIWGFSQEDIEAVEKKYGLSLPLSYKVFLSYFGNVPKSFLLDFDMGDEHPLEMTEFFYEQLTITEGEYIPPTNVPPNMFVFASYLYEHFYFFFLDDPSDDPAIYLANTSQGGGKPFEFKKIGESVWDFLEEGITNYENRKTRAT</sequence>
<evidence type="ECO:0000313" key="2">
    <source>
        <dbReference type="EMBL" id="PSB54701.1"/>
    </source>
</evidence>
<protein>
    <recommendedName>
        <fullName evidence="1">Knr4/Smi1-like domain-containing protein</fullName>
    </recommendedName>
</protein>
<feature type="domain" description="Knr4/Smi1-like" evidence="1">
    <location>
        <begin position="32"/>
        <end position="159"/>
    </location>
</feature>
<dbReference type="OrthoDB" id="6455738at2"/>
<name>A0A2T1GBJ6_9CYAN</name>
<accession>A0A2T1GBJ6</accession>
<dbReference type="AlphaFoldDB" id="A0A2T1GBJ6"/>
<comment type="caution">
    <text evidence="2">The sequence shown here is derived from an EMBL/GenBank/DDBJ whole genome shotgun (WGS) entry which is preliminary data.</text>
</comment>
<proteinExistence type="predicted"/>
<dbReference type="InterPro" id="IPR037883">
    <property type="entry name" value="Knr4/Smi1-like_sf"/>
</dbReference>
<dbReference type="Proteomes" id="UP000238937">
    <property type="component" value="Unassembled WGS sequence"/>
</dbReference>
<dbReference type="Gene3D" id="3.40.1580.10">
    <property type="entry name" value="SMI1/KNR4-like"/>
    <property type="match status" value="1"/>
</dbReference>
<keyword evidence="3" id="KW-1185">Reference proteome</keyword>
<organism evidence="2 3">
    <name type="scientific">Chamaesiphon polymorphus CCALA 037</name>
    <dbReference type="NCBI Taxonomy" id="2107692"/>
    <lineage>
        <taxon>Bacteria</taxon>
        <taxon>Bacillati</taxon>
        <taxon>Cyanobacteriota</taxon>
        <taxon>Cyanophyceae</taxon>
        <taxon>Gomontiellales</taxon>
        <taxon>Chamaesiphonaceae</taxon>
        <taxon>Chamaesiphon</taxon>
    </lineage>
</organism>
<dbReference type="EMBL" id="PVWO01000239">
    <property type="protein sequence ID" value="PSB54701.1"/>
    <property type="molecule type" value="Genomic_DNA"/>
</dbReference>
<gene>
    <name evidence="2" type="ORF">C7B77_17360</name>
</gene>
<dbReference type="Pfam" id="PF09346">
    <property type="entry name" value="SMI1_KNR4"/>
    <property type="match status" value="1"/>
</dbReference>